<evidence type="ECO:0000256" key="2">
    <source>
        <dbReference type="ARBA" id="ARBA00023015"/>
    </source>
</evidence>
<accession>A0A0S2HZR4</accession>
<keyword evidence="9" id="KW-1185">Reference proteome</keyword>
<dbReference type="InterPro" id="IPR014284">
    <property type="entry name" value="RNA_pol_sigma-70_dom"/>
</dbReference>
<dbReference type="InterPro" id="IPR013325">
    <property type="entry name" value="RNA_pol_sigma_r2"/>
</dbReference>
<dbReference type="SUPFAM" id="SSF88946">
    <property type="entry name" value="Sigma2 domain of RNA polymerase sigma factors"/>
    <property type="match status" value="1"/>
</dbReference>
<dbReference type="EMBL" id="CP013118">
    <property type="protein sequence ID" value="ALO15501.1"/>
    <property type="molecule type" value="Genomic_DNA"/>
</dbReference>
<evidence type="ECO:0000256" key="4">
    <source>
        <dbReference type="ARBA" id="ARBA00023125"/>
    </source>
</evidence>
<dbReference type="Gene3D" id="1.10.1740.10">
    <property type="match status" value="1"/>
</dbReference>
<name>A0A0S2HZR4_9BACT</name>
<dbReference type="Proteomes" id="UP000064893">
    <property type="component" value="Chromosome"/>
</dbReference>
<evidence type="ECO:0000256" key="1">
    <source>
        <dbReference type="ARBA" id="ARBA00010641"/>
    </source>
</evidence>
<proteinExistence type="inferred from homology"/>
<comment type="similarity">
    <text evidence="1">Belongs to the sigma-70 factor family. ECF subfamily.</text>
</comment>
<dbReference type="InterPro" id="IPR007627">
    <property type="entry name" value="RNA_pol_sigma70_r2"/>
</dbReference>
<feature type="domain" description="RNA polymerase sigma-70 region 2" evidence="6">
    <location>
        <begin position="32"/>
        <end position="97"/>
    </location>
</feature>
<dbReference type="PANTHER" id="PTHR43133:SF8">
    <property type="entry name" value="RNA POLYMERASE SIGMA FACTOR HI_1459-RELATED"/>
    <property type="match status" value="1"/>
</dbReference>
<protein>
    <submittedName>
        <fullName evidence="8">Sigma-K factor</fullName>
    </submittedName>
</protein>
<dbReference type="PANTHER" id="PTHR43133">
    <property type="entry name" value="RNA POLYMERASE ECF-TYPE SIGMA FACTO"/>
    <property type="match status" value="1"/>
</dbReference>
<sequence length="195" mass="23304">MVNSRRKNKITDDQELLQAYLQNGDLEYLADLYNRYVHLVYGVCLKYFRQREESQDAVTEIFESLIEKVRQQTIVNFKSWLYVVTKNHCLMAMRKAKTKQKQQADFFAEEFMESTSISHPIDEAHGEQVETKLRECIEKLKNEQQLCIELFYFRTQCYREIAEKLTIEEKKVKSYIQNGKRNLKICLEQKDVKHG</sequence>
<dbReference type="OrthoDB" id="1116873at2"/>
<reference evidence="8 9" key="1">
    <citation type="submission" date="2015-11" db="EMBL/GenBank/DDBJ databases">
        <title>Description and complete genome sequence of a novel strain predominating in hypersaline microbial mats and representing a new family of the Bacteriodetes phylum.</title>
        <authorList>
            <person name="Spring S."/>
            <person name="Bunk B."/>
            <person name="Sproer C."/>
            <person name="Klenk H.-P."/>
        </authorList>
    </citation>
    <scope>NUCLEOTIDE SEQUENCE [LARGE SCALE GENOMIC DNA]</scope>
    <source>
        <strain evidence="8 9">L21-Spi-D4</strain>
    </source>
</reference>
<dbReference type="GO" id="GO:0016987">
    <property type="term" value="F:sigma factor activity"/>
    <property type="evidence" value="ECO:0007669"/>
    <property type="project" value="UniProtKB-KW"/>
</dbReference>
<dbReference type="STRING" id="1307839.L21SP5_01861"/>
<dbReference type="NCBIfam" id="TIGR02937">
    <property type="entry name" value="sigma70-ECF"/>
    <property type="match status" value="1"/>
</dbReference>
<dbReference type="Pfam" id="PF04542">
    <property type="entry name" value="Sigma70_r2"/>
    <property type="match status" value="1"/>
</dbReference>
<organism evidence="8 9">
    <name type="scientific">Salinivirga cyanobacteriivorans</name>
    <dbReference type="NCBI Taxonomy" id="1307839"/>
    <lineage>
        <taxon>Bacteria</taxon>
        <taxon>Pseudomonadati</taxon>
        <taxon>Bacteroidota</taxon>
        <taxon>Bacteroidia</taxon>
        <taxon>Bacteroidales</taxon>
        <taxon>Salinivirgaceae</taxon>
        <taxon>Salinivirga</taxon>
    </lineage>
</organism>
<dbReference type="InterPro" id="IPR013324">
    <property type="entry name" value="RNA_pol_sigma_r3/r4-like"/>
</dbReference>
<keyword evidence="4" id="KW-0238">DNA-binding</keyword>
<dbReference type="RefSeq" id="WP_057952957.1">
    <property type="nucleotide sequence ID" value="NZ_CP013118.1"/>
</dbReference>
<dbReference type="Gene3D" id="1.10.10.10">
    <property type="entry name" value="Winged helix-like DNA-binding domain superfamily/Winged helix DNA-binding domain"/>
    <property type="match status" value="1"/>
</dbReference>
<dbReference type="KEGG" id="blq:L21SP5_01861"/>
<evidence type="ECO:0000259" key="7">
    <source>
        <dbReference type="Pfam" id="PF08281"/>
    </source>
</evidence>
<evidence type="ECO:0000256" key="5">
    <source>
        <dbReference type="ARBA" id="ARBA00023163"/>
    </source>
</evidence>
<evidence type="ECO:0000313" key="9">
    <source>
        <dbReference type="Proteomes" id="UP000064893"/>
    </source>
</evidence>
<evidence type="ECO:0000256" key="3">
    <source>
        <dbReference type="ARBA" id="ARBA00023082"/>
    </source>
</evidence>
<dbReference type="InterPro" id="IPR039425">
    <property type="entry name" value="RNA_pol_sigma-70-like"/>
</dbReference>
<dbReference type="Pfam" id="PF08281">
    <property type="entry name" value="Sigma70_r4_2"/>
    <property type="match status" value="1"/>
</dbReference>
<feature type="domain" description="RNA polymerase sigma factor 70 region 4 type 2" evidence="7">
    <location>
        <begin position="132"/>
        <end position="183"/>
    </location>
</feature>
<dbReference type="AlphaFoldDB" id="A0A0S2HZR4"/>
<evidence type="ECO:0000313" key="8">
    <source>
        <dbReference type="EMBL" id="ALO15501.1"/>
    </source>
</evidence>
<dbReference type="SUPFAM" id="SSF88659">
    <property type="entry name" value="Sigma3 and sigma4 domains of RNA polymerase sigma factors"/>
    <property type="match status" value="1"/>
</dbReference>
<dbReference type="GO" id="GO:0003677">
    <property type="term" value="F:DNA binding"/>
    <property type="evidence" value="ECO:0007669"/>
    <property type="project" value="UniProtKB-KW"/>
</dbReference>
<evidence type="ECO:0000259" key="6">
    <source>
        <dbReference type="Pfam" id="PF04542"/>
    </source>
</evidence>
<dbReference type="InterPro" id="IPR013249">
    <property type="entry name" value="RNA_pol_sigma70_r4_t2"/>
</dbReference>
<gene>
    <name evidence="8" type="primary">sigK</name>
    <name evidence="8" type="ORF">L21SP5_01861</name>
</gene>
<dbReference type="PATRIC" id="fig|1307839.3.peg.1967"/>
<dbReference type="InterPro" id="IPR036388">
    <property type="entry name" value="WH-like_DNA-bd_sf"/>
</dbReference>
<keyword evidence="3" id="KW-0731">Sigma factor</keyword>
<keyword evidence="2" id="KW-0805">Transcription regulation</keyword>
<dbReference type="GO" id="GO:0006352">
    <property type="term" value="P:DNA-templated transcription initiation"/>
    <property type="evidence" value="ECO:0007669"/>
    <property type="project" value="InterPro"/>
</dbReference>
<keyword evidence="5" id="KW-0804">Transcription</keyword>